<reference evidence="1 2" key="1">
    <citation type="submission" date="2017-01" db="EMBL/GenBank/DDBJ databases">
        <title>New insights into the genetic diversity of Chromobacterium isolated from tropical freshwater lake.</title>
        <authorList>
            <person name="Santos A.B."/>
            <person name="Nascimento A.M."/>
            <person name="Da Silva P.C."/>
        </authorList>
    </citation>
    <scope>NUCLEOTIDE SEQUENCE [LARGE SCALE GENOMIC DNA]</scope>
    <source>
        <strain evidence="1 2">56AF</strain>
    </source>
</reference>
<organism evidence="1 2">
    <name type="scientific">Chromobacterium amazonense</name>
    <dbReference type="NCBI Taxonomy" id="1382803"/>
    <lineage>
        <taxon>Bacteria</taxon>
        <taxon>Pseudomonadati</taxon>
        <taxon>Pseudomonadota</taxon>
        <taxon>Betaproteobacteria</taxon>
        <taxon>Neisseriales</taxon>
        <taxon>Chromobacteriaceae</taxon>
        <taxon>Chromobacterium</taxon>
    </lineage>
</organism>
<accession>A0A2S9X5F8</accession>
<dbReference type="AlphaFoldDB" id="A0A2S9X5F8"/>
<evidence type="ECO:0000313" key="1">
    <source>
        <dbReference type="EMBL" id="PRP70962.1"/>
    </source>
</evidence>
<evidence type="ECO:0000313" key="2">
    <source>
        <dbReference type="Proteomes" id="UP000239469"/>
    </source>
</evidence>
<gene>
    <name evidence="1" type="ORF">BUE93_09315</name>
</gene>
<dbReference type="Proteomes" id="UP000239469">
    <property type="component" value="Unassembled WGS sequence"/>
</dbReference>
<sequence length="585" mass="64607">MLRWLRPGHGNELQHYQRLQTEAIQQQQRLSVLLGWLGATSQSTGLPGKAAAIPADASIRSFSGQLAGQASAVGVQAGGSISVERVDIEAEQWIPYRKILEEAAQNGQAPEWAARDSEIASQRQHALEANHSLLFLGDKNQAPLQRLATNKHTYLATSLETLQMASTASLQTMANNLRTEFEYLCAVALQRDDLAKRHDLSPSARKGAADVEHSLLNSWQAKTREEALANMERARVALWLAAAKQTPSNDKTTLLENLKTLANELHAAPIQHDGEAFLKQVSVFNTLELQLRERSYALNLGGSIGPLSGKAQVSLTERSFNHLNPLRAGEFKDVRVTLAANLPFDQLWNTLAGQLAAQGISVAELPIETLAGIQAQIGSGVTGQLTWLFRFYQPAFQKTDNFPADAAGHHLQFVRLSAGADVGFAGQLSIPLQPGLSLELGASAGASRTQVLSERWGEHTLSTPMMQLLHLKEAGEDAERWPELRKAHQAELMALFKNIANEKSTAHHESEYFLKKGQATDQLRKEFFSVMNGFSYGVKSWEDALLMFEQMATLYFPAWQDAKNRFHGWREHELPLPSEITSTYL</sequence>
<protein>
    <submittedName>
        <fullName evidence="1">Uncharacterized protein</fullName>
    </submittedName>
</protein>
<dbReference type="EMBL" id="MTBD01000022">
    <property type="protein sequence ID" value="PRP70962.1"/>
    <property type="molecule type" value="Genomic_DNA"/>
</dbReference>
<proteinExistence type="predicted"/>
<name>A0A2S9X5F8_9NEIS</name>
<comment type="caution">
    <text evidence="1">The sequence shown here is derived from an EMBL/GenBank/DDBJ whole genome shotgun (WGS) entry which is preliminary data.</text>
</comment>